<evidence type="ECO:0000313" key="1">
    <source>
        <dbReference type="EMBL" id="KKN77057.1"/>
    </source>
</evidence>
<sequence>MRPTTHQPYGPGKFEDESCIARFAYNVMLNGFSKPKDDDPGVDVITGPFAMTDVDQFEQDTKEQMCQECVDTLITLDHVSIYETDNGFVYASA</sequence>
<dbReference type="EMBL" id="LAZR01000285">
    <property type="protein sequence ID" value="KKN77057.1"/>
    <property type="molecule type" value="Genomic_DNA"/>
</dbReference>
<comment type="caution">
    <text evidence="1">The sequence shown here is derived from an EMBL/GenBank/DDBJ whole genome shotgun (WGS) entry which is preliminary data.</text>
</comment>
<protein>
    <submittedName>
        <fullName evidence="1">Uncharacterized protein</fullName>
    </submittedName>
</protein>
<accession>A0A0F9TQ29</accession>
<organism evidence="1">
    <name type="scientific">marine sediment metagenome</name>
    <dbReference type="NCBI Taxonomy" id="412755"/>
    <lineage>
        <taxon>unclassified sequences</taxon>
        <taxon>metagenomes</taxon>
        <taxon>ecological metagenomes</taxon>
    </lineage>
</organism>
<dbReference type="AlphaFoldDB" id="A0A0F9TQ29"/>
<proteinExistence type="predicted"/>
<reference evidence="1" key="1">
    <citation type="journal article" date="2015" name="Nature">
        <title>Complex archaea that bridge the gap between prokaryotes and eukaryotes.</title>
        <authorList>
            <person name="Spang A."/>
            <person name="Saw J.H."/>
            <person name="Jorgensen S.L."/>
            <person name="Zaremba-Niedzwiedzka K."/>
            <person name="Martijn J."/>
            <person name="Lind A.E."/>
            <person name="van Eijk R."/>
            <person name="Schleper C."/>
            <person name="Guy L."/>
            <person name="Ettema T.J."/>
        </authorList>
    </citation>
    <scope>NUCLEOTIDE SEQUENCE</scope>
</reference>
<name>A0A0F9TQ29_9ZZZZ</name>
<gene>
    <name evidence="1" type="ORF">LCGC14_0363960</name>
</gene>